<reference evidence="12 13" key="1">
    <citation type="submission" date="2019-07" db="EMBL/GenBank/DDBJ databases">
        <title>Draft genome of C. aurimucosum strain 2274.</title>
        <authorList>
            <person name="Pacheco L.G.C."/>
            <person name="Aguiar E.R.G.R."/>
            <person name="Santos C.S."/>
            <person name="Rocha D.J.P.G."/>
            <person name="Sant'Anna L.O."/>
            <person name="Mattos-Guaraldi A.L."/>
            <person name="Santos L.S."/>
        </authorList>
    </citation>
    <scope>NUCLEOTIDE SEQUENCE [LARGE SCALE GENOMIC DNA]</scope>
    <source>
        <strain evidence="12 13">2274</strain>
    </source>
</reference>
<dbReference type="GO" id="GO:0020037">
    <property type="term" value="F:heme binding"/>
    <property type="evidence" value="ECO:0007669"/>
    <property type="project" value="InterPro"/>
</dbReference>
<dbReference type="AlphaFoldDB" id="A0A553G3H0"/>
<keyword evidence="2 12" id="KW-0575">Peroxidase</keyword>
<gene>
    <name evidence="12" type="ORF">FNY97_01460</name>
</gene>
<dbReference type="Pfam" id="PF04261">
    <property type="entry name" value="Dyp_perox_N"/>
    <property type="match status" value="1"/>
</dbReference>
<name>A0A553G3H0_9CORY</name>
<feature type="domain" description="Dyp-type peroxidase C-terminal" evidence="11">
    <location>
        <begin position="231"/>
        <end position="414"/>
    </location>
</feature>
<keyword evidence="7" id="KW-0408">Iron</keyword>
<accession>A0A553G3H0</accession>
<keyword evidence="13" id="KW-1185">Reference proteome</keyword>
<organism evidence="12 13">
    <name type="scientific">Corynebacterium hiratae</name>
    <dbReference type="NCBI Taxonomy" id="3139423"/>
    <lineage>
        <taxon>Bacteria</taxon>
        <taxon>Bacillati</taxon>
        <taxon>Actinomycetota</taxon>
        <taxon>Actinomycetes</taxon>
        <taxon>Mycobacteriales</taxon>
        <taxon>Corynebacteriaceae</taxon>
        <taxon>Corynebacterium</taxon>
    </lineage>
</organism>
<evidence type="ECO:0000256" key="3">
    <source>
        <dbReference type="ARBA" id="ARBA00022617"/>
    </source>
</evidence>
<dbReference type="RefSeq" id="WP_144012928.1">
    <property type="nucleotide sequence ID" value="NZ_VKDK01000002.1"/>
</dbReference>
<dbReference type="PANTHER" id="PTHR30521:SF4">
    <property type="entry name" value="DEFERROCHELATASE"/>
    <property type="match status" value="1"/>
</dbReference>
<comment type="similarity">
    <text evidence="8">Belongs to the DyP-type peroxidase family.</text>
</comment>
<feature type="domain" description="Dyp-type peroxidase N-terminal" evidence="10">
    <location>
        <begin position="79"/>
        <end position="219"/>
    </location>
</feature>
<dbReference type="InterPro" id="IPR048328">
    <property type="entry name" value="Dyp_perox_C"/>
</dbReference>
<keyword evidence="4" id="KW-0479">Metal-binding</keyword>
<dbReference type="PROSITE" id="PS51404">
    <property type="entry name" value="DYP_PEROXIDASE"/>
    <property type="match status" value="1"/>
</dbReference>
<evidence type="ECO:0000313" key="12">
    <source>
        <dbReference type="EMBL" id="TRX64030.1"/>
    </source>
</evidence>
<dbReference type="InterPro" id="IPR006311">
    <property type="entry name" value="TAT_signal"/>
</dbReference>
<evidence type="ECO:0000313" key="13">
    <source>
        <dbReference type="Proteomes" id="UP000320443"/>
    </source>
</evidence>
<dbReference type="Pfam" id="PF20628">
    <property type="entry name" value="Dyp_perox_C"/>
    <property type="match status" value="1"/>
</dbReference>
<evidence type="ECO:0000259" key="10">
    <source>
        <dbReference type="Pfam" id="PF04261"/>
    </source>
</evidence>
<dbReference type="NCBIfam" id="TIGR01413">
    <property type="entry name" value="Dyp_perox_fam"/>
    <property type="match status" value="1"/>
</dbReference>
<comment type="caution">
    <text evidence="12">The sequence shown here is derived from an EMBL/GenBank/DDBJ whole genome shotgun (WGS) entry which is preliminary data.</text>
</comment>
<dbReference type="SUPFAM" id="SSF54909">
    <property type="entry name" value="Dimeric alpha+beta barrel"/>
    <property type="match status" value="1"/>
</dbReference>
<evidence type="ECO:0000259" key="11">
    <source>
        <dbReference type="Pfam" id="PF20628"/>
    </source>
</evidence>
<dbReference type="InterPro" id="IPR048327">
    <property type="entry name" value="Dyp_perox_N"/>
</dbReference>
<dbReference type="InterPro" id="IPR011008">
    <property type="entry name" value="Dimeric_a/b-barrel"/>
</dbReference>
<comment type="cofactor">
    <cofactor evidence="1">
        <name>heme b</name>
        <dbReference type="ChEBI" id="CHEBI:60344"/>
    </cofactor>
</comment>
<evidence type="ECO:0000256" key="1">
    <source>
        <dbReference type="ARBA" id="ARBA00001970"/>
    </source>
</evidence>
<protein>
    <submittedName>
        <fullName evidence="12">Dyp-type peroxidase</fullName>
    </submittedName>
</protein>
<evidence type="ECO:0000256" key="6">
    <source>
        <dbReference type="ARBA" id="ARBA00023002"/>
    </source>
</evidence>
<dbReference type="PROSITE" id="PS51318">
    <property type="entry name" value="TAT"/>
    <property type="match status" value="1"/>
</dbReference>
<evidence type="ECO:0000256" key="2">
    <source>
        <dbReference type="ARBA" id="ARBA00022559"/>
    </source>
</evidence>
<keyword evidence="5" id="KW-0732">Signal</keyword>
<dbReference type="PANTHER" id="PTHR30521">
    <property type="entry name" value="DEFERROCHELATASE/PEROXIDASE"/>
    <property type="match status" value="1"/>
</dbReference>
<keyword evidence="3" id="KW-0349">Heme</keyword>
<dbReference type="EMBL" id="VKDK01000002">
    <property type="protein sequence ID" value="TRX64030.1"/>
    <property type="molecule type" value="Genomic_DNA"/>
</dbReference>
<feature type="region of interest" description="Disordered" evidence="9">
    <location>
        <begin position="34"/>
        <end position="67"/>
    </location>
</feature>
<dbReference type="GO" id="GO:0046872">
    <property type="term" value="F:metal ion binding"/>
    <property type="evidence" value="ECO:0007669"/>
    <property type="project" value="UniProtKB-KW"/>
</dbReference>
<sequence>MSGFAEPVSRRGLLAGSAVAASAVALASCAKGDESGQASADASADASRAAQAGDAGSTGPENREETMGGDIVAFDGKHQAGIQTPVQAHVELVGFNLKKDTTARGAAALMRLWTEDARRLCTGENPLGSLEPELSTTPANLTVTCGWGEGFFDTVDVAKPSWLRDIQAFDHDDLRPEWGQTDIVLQICSDDPFTAAFVLRHMTRAGKDYADVAWIQQGFSHAYGSAPKGVTPRNLFGQKDGTVNPRSEEDFNEQVWIEDGPFAGGSAMVVRRIHMNLDTWEQLDRAARENSTGRTLDTGAPIGAKDEFDPVDLDARNEFGLKAIDENSHVARAHPPAEHPEQKLLRRPYNYNLPPTPETTQRGELSNAGLIFICYQKDPTTQFEPIQARLDEADRLNEWITHIGSAVYYMPAGTEGETYWGESLIRS</sequence>
<evidence type="ECO:0000256" key="4">
    <source>
        <dbReference type="ARBA" id="ARBA00022723"/>
    </source>
</evidence>
<dbReference type="InterPro" id="IPR006314">
    <property type="entry name" value="Dyp_peroxidase"/>
</dbReference>
<dbReference type="GO" id="GO:0004601">
    <property type="term" value="F:peroxidase activity"/>
    <property type="evidence" value="ECO:0007669"/>
    <property type="project" value="UniProtKB-KW"/>
</dbReference>
<feature type="compositionally biased region" description="Low complexity" evidence="9">
    <location>
        <begin position="35"/>
        <end position="57"/>
    </location>
</feature>
<dbReference type="GO" id="GO:0005829">
    <property type="term" value="C:cytosol"/>
    <property type="evidence" value="ECO:0007669"/>
    <property type="project" value="TreeGrafter"/>
</dbReference>
<evidence type="ECO:0000256" key="8">
    <source>
        <dbReference type="ARBA" id="ARBA00025737"/>
    </source>
</evidence>
<evidence type="ECO:0000256" key="9">
    <source>
        <dbReference type="SAM" id="MobiDB-lite"/>
    </source>
</evidence>
<evidence type="ECO:0000256" key="5">
    <source>
        <dbReference type="ARBA" id="ARBA00022729"/>
    </source>
</evidence>
<dbReference type="Proteomes" id="UP000320443">
    <property type="component" value="Unassembled WGS sequence"/>
</dbReference>
<evidence type="ECO:0000256" key="7">
    <source>
        <dbReference type="ARBA" id="ARBA00023004"/>
    </source>
</evidence>
<keyword evidence="6" id="KW-0560">Oxidoreductase</keyword>
<feature type="region of interest" description="Disordered" evidence="9">
    <location>
        <begin position="288"/>
        <end position="308"/>
    </location>
</feature>
<proteinExistence type="inferred from homology"/>